<evidence type="ECO:0000313" key="1">
    <source>
        <dbReference type="EMBL" id="KAK0171100.1"/>
    </source>
</evidence>
<name>A0AA39KRF4_9HYME</name>
<dbReference type="EMBL" id="JAQQBS010000003">
    <property type="protein sequence ID" value="KAK0171100.1"/>
    <property type="molecule type" value="Genomic_DNA"/>
</dbReference>
<reference evidence="1" key="1">
    <citation type="journal article" date="2023" name="bioRxiv">
        <title>Scaffold-level genome assemblies of two parasitoid biocontrol wasps reveal the parthenogenesis mechanism and an associated novel virus.</title>
        <authorList>
            <person name="Inwood S."/>
            <person name="Skelly J."/>
            <person name="Guhlin J."/>
            <person name="Harrop T."/>
            <person name="Goldson S."/>
            <person name="Dearden P."/>
        </authorList>
    </citation>
    <scope>NUCLEOTIDE SEQUENCE</scope>
    <source>
        <strain evidence="1">Irish</strain>
        <tissue evidence="1">Whole body</tissue>
    </source>
</reference>
<keyword evidence="2" id="KW-1185">Reference proteome</keyword>
<dbReference type="AlphaFoldDB" id="A0AA39KRF4"/>
<dbReference type="Proteomes" id="UP001168990">
    <property type="component" value="Unassembled WGS sequence"/>
</dbReference>
<proteinExistence type="predicted"/>
<protein>
    <submittedName>
        <fullName evidence="1">Uncharacterized protein</fullName>
    </submittedName>
</protein>
<organism evidence="1 2">
    <name type="scientific">Microctonus aethiopoides</name>
    <dbReference type="NCBI Taxonomy" id="144406"/>
    <lineage>
        <taxon>Eukaryota</taxon>
        <taxon>Metazoa</taxon>
        <taxon>Ecdysozoa</taxon>
        <taxon>Arthropoda</taxon>
        <taxon>Hexapoda</taxon>
        <taxon>Insecta</taxon>
        <taxon>Pterygota</taxon>
        <taxon>Neoptera</taxon>
        <taxon>Endopterygota</taxon>
        <taxon>Hymenoptera</taxon>
        <taxon>Apocrita</taxon>
        <taxon>Ichneumonoidea</taxon>
        <taxon>Braconidae</taxon>
        <taxon>Euphorinae</taxon>
        <taxon>Microctonus</taxon>
    </lineage>
</organism>
<comment type="caution">
    <text evidence="1">The sequence shown here is derived from an EMBL/GenBank/DDBJ whole genome shotgun (WGS) entry which is preliminary data.</text>
</comment>
<evidence type="ECO:0000313" key="2">
    <source>
        <dbReference type="Proteomes" id="UP001168990"/>
    </source>
</evidence>
<gene>
    <name evidence="1" type="ORF">PV328_008861</name>
</gene>
<reference evidence="1" key="2">
    <citation type="submission" date="2023-03" db="EMBL/GenBank/DDBJ databases">
        <authorList>
            <person name="Inwood S.N."/>
            <person name="Skelly J.G."/>
            <person name="Guhlin J."/>
            <person name="Harrop T.W.R."/>
            <person name="Goldson S.G."/>
            <person name="Dearden P.K."/>
        </authorList>
    </citation>
    <scope>NUCLEOTIDE SEQUENCE</scope>
    <source>
        <strain evidence="1">Irish</strain>
        <tissue evidence="1">Whole body</tissue>
    </source>
</reference>
<sequence length="212" mass="23403">MVYHLVQITIVRSSSSIVHFQNCTRQHPYSNNLLCYIVSMVSIINMRIFKVTLVIVVALLSNFINATPASFLRLEHRTIDEDAPSLPLDNADLPEVTSITSVNDKDTYDQRQNGTENYRIHVKGLVVLVAPIESLLLAGGNLGGANDFLGAMGESSMVKPNPKPDESKPIVTVVENATDIAKPEEPEKKLAQRPHLRFASLIAPLLKRVAIH</sequence>
<accession>A0AA39KRF4</accession>